<keyword evidence="1" id="KW-0812">Transmembrane</keyword>
<feature type="transmembrane region" description="Helical" evidence="1">
    <location>
        <begin position="6"/>
        <end position="32"/>
    </location>
</feature>
<gene>
    <name evidence="2" type="ORF">CS528_01680</name>
</gene>
<sequence length="230" mass="27678">MNILSWITSIWVVLMFIWIIAFFICIIVLSVYRNEKTVLKKYKIILSKKAKFNDSSDLLKRLVKIERNKREKYSWAYLFLTFFIMFFINILFISLIYFILPNFGIKNSLNITLNQVFDTVSFILLLVSSLYGLFSLIWRWANKSTIKYEKSISIESDSQLEKYQIIYQKNLVELDTLKDKKNNLLVNDLIVRIEICNDEIEKAVKFWNFYNENSKLLKNNPEEFFELWFK</sequence>
<feature type="transmembrane region" description="Helical" evidence="1">
    <location>
        <begin position="75"/>
        <end position="100"/>
    </location>
</feature>
<dbReference type="RefSeq" id="WP_099651152.1">
    <property type="nucleotide sequence ID" value="NZ_CP024411.1"/>
</dbReference>
<dbReference type="Proteomes" id="UP000232226">
    <property type="component" value="Chromosome"/>
</dbReference>
<feature type="transmembrane region" description="Helical" evidence="1">
    <location>
        <begin position="120"/>
        <end position="141"/>
    </location>
</feature>
<dbReference type="KEGG" id="ment:CS528_01680"/>
<evidence type="ECO:0000256" key="1">
    <source>
        <dbReference type="SAM" id="Phobius"/>
    </source>
</evidence>
<keyword evidence="1" id="KW-1133">Transmembrane helix</keyword>
<dbReference type="EMBL" id="CP024411">
    <property type="protein sequence ID" value="ATQ35471.1"/>
    <property type="molecule type" value="Genomic_DNA"/>
</dbReference>
<evidence type="ECO:0000313" key="2">
    <source>
        <dbReference type="EMBL" id="ATQ35471.1"/>
    </source>
</evidence>
<keyword evidence="1" id="KW-0472">Membrane</keyword>
<proteinExistence type="predicted"/>
<organism evidence="2 3">
    <name type="scientific">Mesoplasma entomophilum</name>
    <dbReference type="NCBI Taxonomy" id="2149"/>
    <lineage>
        <taxon>Bacteria</taxon>
        <taxon>Bacillati</taxon>
        <taxon>Mycoplasmatota</taxon>
        <taxon>Mollicutes</taxon>
        <taxon>Entomoplasmatales</taxon>
        <taxon>Entomoplasmataceae</taxon>
        <taxon>Mesoplasma</taxon>
    </lineage>
</organism>
<name>A0A3S5Y083_9MOLU</name>
<evidence type="ECO:0000313" key="3">
    <source>
        <dbReference type="Proteomes" id="UP000232226"/>
    </source>
</evidence>
<dbReference type="AlphaFoldDB" id="A0A3S5Y083"/>
<keyword evidence="3" id="KW-1185">Reference proteome</keyword>
<accession>A0A3S5Y083</accession>
<protein>
    <submittedName>
        <fullName evidence="2">Uncharacterized protein</fullName>
    </submittedName>
</protein>
<reference evidence="2 3" key="1">
    <citation type="submission" date="2017-10" db="EMBL/GenBank/DDBJ databases">
        <title>Complete Genome Sequence of Mesoplasma entomophilum.</title>
        <authorList>
            <person name="Knight T.F."/>
            <person name="Citino T."/>
            <person name="Rubinstein R."/>
            <person name="Neuschaefer Z."/>
        </authorList>
    </citation>
    <scope>NUCLEOTIDE SEQUENCE [LARGE SCALE GENOMIC DNA]</scope>
    <source>
        <strain evidence="2 3">TAC</strain>
    </source>
</reference>